<dbReference type="AlphaFoldDB" id="A0A8H4X5H3"/>
<evidence type="ECO:0000256" key="1">
    <source>
        <dbReference type="SAM" id="MobiDB-lite"/>
    </source>
</evidence>
<feature type="region of interest" description="Disordered" evidence="1">
    <location>
        <begin position="22"/>
        <end position="45"/>
    </location>
</feature>
<dbReference type="EMBL" id="JABEXW010000531">
    <property type="protein sequence ID" value="KAF4962687.1"/>
    <property type="molecule type" value="Genomic_DNA"/>
</dbReference>
<reference evidence="2" key="2">
    <citation type="submission" date="2020-05" db="EMBL/GenBank/DDBJ databases">
        <authorList>
            <person name="Kim H.-S."/>
            <person name="Proctor R.H."/>
            <person name="Brown D.W."/>
        </authorList>
    </citation>
    <scope>NUCLEOTIDE SEQUENCE</scope>
    <source>
        <strain evidence="2">NRRL 20472</strain>
    </source>
</reference>
<protein>
    <submittedName>
        <fullName evidence="2">Uncharacterized protein</fullName>
    </submittedName>
</protein>
<organism evidence="2 3">
    <name type="scientific">Fusarium sarcochroum</name>
    <dbReference type="NCBI Taxonomy" id="1208366"/>
    <lineage>
        <taxon>Eukaryota</taxon>
        <taxon>Fungi</taxon>
        <taxon>Dikarya</taxon>
        <taxon>Ascomycota</taxon>
        <taxon>Pezizomycotina</taxon>
        <taxon>Sordariomycetes</taxon>
        <taxon>Hypocreomycetidae</taxon>
        <taxon>Hypocreales</taxon>
        <taxon>Nectriaceae</taxon>
        <taxon>Fusarium</taxon>
        <taxon>Fusarium lateritium species complex</taxon>
    </lineage>
</organism>
<gene>
    <name evidence="2" type="ORF">FSARC_9248</name>
</gene>
<reference evidence="2" key="1">
    <citation type="journal article" date="2020" name="BMC Genomics">
        <title>Correction to: Identification and distribution of gene clusters required for synthesis of sphingolipid metabolism inhibitors in diverse species of the filamentous fungus Fusarium.</title>
        <authorList>
            <person name="Kim H.S."/>
            <person name="Lohmar J.M."/>
            <person name="Busman M."/>
            <person name="Brown D.W."/>
            <person name="Naumann T.A."/>
            <person name="Divon H.H."/>
            <person name="Lysoe E."/>
            <person name="Uhlig S."/>
            <person name="Proctor R.H."/>
        </authorList>
    </citation>
    <scope>NUCLEOTIDE SEQUENCE</scope>
    <source>
        <strain evidence="2">NRRL 20472</strain>
    </source>
</reference>
<name>A0A8H4X5H3_9HYPO</name>
<comment type="caution">
    <text evidence="2">The sequence shown here is derived from an EMBL/GenBank/DDBJ whole genome shotgun (WGS) entry which is preliminary data.</text>
</comment>
<accession>A0A8H4X5H3</accession>
<evidence type="ECO:0000313" key="3">
    <source>
        <dbReference type="Proteomes" id="UP000622797"/>
    </source>
</evidence>
<feature type="compositionally biased region" description="Basic and acidic residues" evidence="1">
    <location>
        <begin position="22"/>
        <end position="33"/>
    </location>
</feature>
<evidence type="ECO:0000313" key="2">
    <source>
        <dbReference type="EMBL" id="KAF4962687.1"/>
    </source>
</evidence>
<dbReference type="Proteomes" id="UP000622797">
    <property type="component" value="Unassembled WGS sequence"/>
</dbReference>
<keyword evidence="3" id="KW-1185">Reference proteome</keyword>
<dbReference type="OrthoDB" id="10388327at2759"/>
<proteinExistence type="predicted"/>
<sequence length="268" mass="30466">MSAKLFLGRDRPFRIYVPYHDDNSTLRPDEHESLPTTPRYVPDAGTNVAPTAQTQREDDITLQEPQSLHYVLGVGGRSASVALNSGNNHEGSNSKTIASRYAQSVHKFCLDVSINYIDKFRQDFMGRDPRAHDKALLCKIMGIFHKGPPTQSLRYNVGVVSDVFRVKGCVLEIFSPTAQEKTERDIRQLNERTEEVVSALNDTEHGRYISYHQLICTYKAGVVLCRMMDRGDMVRELKMFEKDWEDFKWFGDIGTGIDGRLAGPHRLQ</sequence>